<evidence type="ECO:0000313" key="10">
    <source>
        <dbReference type="Proteomes" id="UP001141950"/>
    </source>
</evidence>
<feature type="transmembrane region" description="Helical" evidence="7">
    <location>
        <begin position="117"/>
        <end position="138"/>
    </location>
</feature>
<feature type="transmembrane region" description="Helical" evidence="7">
    <location>
        <begin position="83"/>
        <end position="105"/>
    </location>
</feature>
<dbReference type="EMBL" id="JANIPJ010000014">
    <property type="protein sequence ID" value="MCR2805959.1"/>
    <property type="molecule type" value="Genomic_DNA"/>
</dbReference>
<protein>
    <submittedName>
        <fullName evidence="9">ABC transporter permease subunit</fullName>
    </submittedName>
</protein>
<dbReference type="RefSeq" id="WP_257448970.1">
    <property type="nucleotide sequence ID" value="NZ_JANIPJ010000014.1"/>
</dbReference>
<evidence type="ECO:0000256" key="4">
    <source>
        <dbReference type="ARBA" id="ARBA00022692"/>
    </source>
</evidence>
<dbReference type="InterPro" id="IPR050809">
    <property type="entry name" value="UgpAE/MalFG_permease"/>
</dbReference>
<comment type="caution">
    <text evidence="9">The sequence shown here is derived from an EMBL/GenBank/DDBJ whole genome shotgun (WGS) entry which is preliminary data.</text>
</comment>
<dbReference type="InterPro" id="IPR035906">
    <property type="entry name" value="MetI-like_sf"/>
</dbReference>
<reference evidence="9" key="1">
    <citation type="submission" date="2022-08" db="EMBL/GenBank/DDBJ databases">
        <title>The genomic sequence of strain Paenibacillus sp. SCIV0701.</title>
        <authorList>
            <person name="Zhao H."/>
        </authorList>
    </citation>
    <scope>NUCLEOTIDE SEQUENCE</scope>
    <source>
        <strain evidence="9">SCIV0701</strain>
    </source>
</reference>
<keyword evidence="4 7" id="KW-0812">Transmembrane</keyword>
<feature type="transmembrane region" description="Helical" evidence="7">
    <location>
        <begin position="275"/>
        <end position="295"/>
    </location>
</feature>
<feature type="domain" description="ABC transmembrane type-1" evidence="8">
    <location>
        <begin position="79"/>
        <end position="296"/>
    </location>
</feature>
<dbReference type="Proteomes" id="UP001141950">
    <property type="component" value="Unassembled WGS sequence"/>
</dbReference>
<feature type="transmembrane region" description="Helical" evidence="7">
    <location>
        <begin position="166"/>
        <end position="192"/>
    </location>
</feature>
<sequence length="310" mass="34876">MKERAGFAYFVHALWKFRFLTIMLIPTLAVLIVNSYMPMFGVFIAFKNINYIDGILGSAWVGFKNFEFLFTSGSIWRITRNTVLYSLAFMIFNTVISIAIAVAINELRGRLAKAYQTFLIMPYFLSMIVVSYLVYAFLNPDKGLMNASVLEWLGVDPVYWYSEKAYWPYILILVNAWKNVGIGAVIYIAAIAGIDNEYYEAAVLDGASKWQQILHITLPIIQPIIIILTILSMGSVFNTDFGLFYQVPMDSGALYPVTDTVDTYVYRVLIELNDIGMSSAAALAQSVLGFVLVLLTNSAVRKINPDQALF</sequence>
<comment type="similarity">
    <text evidence="7">Belongs to the binding-protein-dependent transport system permease family.</text>
</comment>
<evidence type="ECO:0000313" key="9">
    <source>
        <dbReference type="EMBL" id="MCR2805959.1"/>
    </source>
</evidence>
<dbReference type="AlphaFoldDB" id="A0A9X2MSD1"/>
<comment type="subcellular location">
    <subcellularLocation>
        <location evidence="1 7">Cell membrane</location>
        <topology evidence="1 7">Multi-pass membrane protein</topology>
    </subcellularLocation>
</comment>
<organism evidence="9 10">
    <name type="scientific">Paenibacillus soyae</name>
    <dbReference type="NCBI Taxonomy" id="2969249"/>
    <lineage>
        <taxon>Bacteria</taxon>
        <taxon>Bacillati</taxon>
        <taxon>Bacillota</taxon>
        <taxon>Bacilli</taxon>
        <taxon>Bacillales</taxon>
        <taxon>Paenibacillaceae</taxon>
        <taxon>Paenibacillus</taxon>
    </lineage>
</organism>
<dbReference type="GO" id="GO:0005886">
    <property type="term" value="C:plasma membrane"/>
    <property type="evidence" value="ECO:0007669"/>
    <property type="project" value="UniProtKB-SubCell"/>
</dbReference>
<evidence type="ECO:0000256" key="2">
    <source>
        <dbReference type="ARBA" id="ARBA00022448"/>
    </source>
</evidence>
<dbReference type="SUPFAM" id="SSF161098">
    <property type="entry name" value="MetI-like"/>
    <property type="match status" value="1"/>
</dbReference>
<keyword evidence="2 7" id="KW-0813">Transport</keyword>
<dbReference type="CDD" id="cd06261">
    <property type="entry name" value="TM_PBP2"/>
    <property type="match status" value="1"/>
</dbReference>
<accession>A0A9X2MSD1</accession>
<evidence type="ECO:0000256" key="3">
    <source>
        <dbReference type="ARBA" id="ARBA00022475"/>
    </source>
</evidence>
<dbReference type="PROSITE" id="PS50928">
    <property type="entry name" value="ABC_TM1"/>
    <property type="match status" value="1"/>
</dbReference>
<evidence type="ECO:0000256" key="7">
    <source>
        <dbReference type="RuleBase" id="RU363032"/>
    </source>
</evidence>
<keyword evidence="3" id="KW-1003">Cell membrane</keyword>
<keyword evidence="6 7" id="KW-0472">Membrane</keyword>
<dbReference type="PANTHER" id="PTHR43227:SF11">
    <property type="entry name" value="BLL4140 PROTEIN"/>
    <property type="match status" value="1"/>
</dbReference>
<dbReference type="Pfam" id="PF00528">
    <property type="entry name" value="BPD_transp_1"/>
    <property type="match status" value="1"/>
</dbReference>
<dbReference type="GO" id="GO:0055085">
    <property type="term" value="P:transmembrane transport"/>
    <property type="evidence" value="ECO:0007669"/>
    <property type="project" value="InterPro"/>
</dbReference>
<feature type="transmembrane region" description="Helical" evidence="7">
    <location>
        <begin position="213"/>
        <end position="237"/>
    </location>
</feature>
<evidence type="ECO:0000256" key="6">
    <source>
        <dbReference type="ARBA" id="ARBA00023136"/>
    </source>
</evidence>
<dbReference type="Gene3D" id="1.10.3720.10">
    <property type="entry name" value="MetI-like"/>
    <property type="match status" value="1"/>
</dbReference>
<keyword evidence="5 7" id="KW-1133">Transmembrane helix</keyword>
<evidence type="ECO:0000256" key="1">
    <source>
        <dbReference type="ARBA" id="ARBA00004651"/>
    </source>
</evidence>
<gene>
    <name evidence="9" type="ORF">NQZ67_18915</name>
</gene>
<evidence type="ECO:0000256" key="5">
    <source>
        <dbReference type="ARBA" id="ARBA00022989"/>
    </source>
</evidence>
<proteinExistence type="inferred from homology"/>
<name>A0A9X2MSD1_9BACL</name>
<dbReference type="InterPro" id="IPR000515">
    <property type="entry name" value="MetI-like"/>
</dbReference>
<feature type="transmembrane region" description="Helical" evidence="7">
    <location>
        <begin position="40"/>
        <end position="63"/>
    </location>
</feature>
<keyword evidence="10" id="KW-1185">Reference proteome</keyword>
<evidence type="ECO:0000259" key="8">
    <source>
        <dbReference type="PROSITE" id="PS50928"/>
    </source>
</evidence>
<feature type="transmembrane region" description="Helical" evidence="7">
    <location>
        <begin position="6"/>
        <end position="33"/>
    </location>
</feature>
<dbReference type="PANTHER" id="PTHR43227">
    <property type="entry name" value="BLL4140 PROTEIN"/>
    <property type="match status" value="1"/>
</dbReference>